<gene>
    <name evidence="2" type="ORF">KP509_09G057500</name>
</gene>
<accession>A0A8T2U6N8</accession>
<organism evidence="2 3">
    <name type="scientific">Ceratopteris richardii</name>
    <name type="common">Triangle waterfern</name>
    <dbReference type="NCBI Taxonomy" id="49495"/>
    <lineage>
        <taxon>Eukaryota</taxon>
        <taxon>Viridiplantae</taxon>
        <taxon>Streptophyta</taxon>
        <taxon>Embryophyta</taxon>
        <taxon>Tracheophyta</taxon>
        <taxon>Polypodiopsida</taxon>
        <taxon>Polypodiidae</taxon>
        <taxon>Polypodiales</taxon>
        <taxon>Pteridineae</taxon>
        <taxon>Pteridaceae</taxon>
        <taxon>Parkerioideae</taxon>
        <taxon>Ceratopteris</taxon>
    </lineage>
</organism>
<dbReference type="InterPro" id="IPR012438">
    <property type="entry name" value="DUF1639"/>
</dbReference>
<feature type="region of interest" description="Disordered" evidence="1">
    <location>
        <begin position="215"/>
        <end position="268"/>
    </location>
</feature>
<dbReference type="PANTHER" id="PTHR33130">
    <property type="entry name" value="PUTATIVE (DUF1639)-RELATED"/>
    <property type="match status" value="1"/>
</dbReference>
<evidence type="ECO:0000313" key="2">
    <source>
        <dbReference type="EMBL" id="KAH7429586.1"/>
    </source>
</evidence>
<dbReference type="EMBL" id="CM035414">
    <property type="protein sequence ID" value="KAH7429586.1"/>
    <property type="molecule type" value="Genomic_DNA"/>
</dbReference>
<reference evidence="2" key="1">
    <citation type="submission" date="2021-08" db="EMBL/GenBank/DDBJ databases">
        <title>WGS assembly of Ceratopteris richardii.</title>
        <authorList>
            <person name="Marchant D.B."/>
            <person name="Chen G."/>
            <person name="Jenkins J."/>
            <person name="Shu S."/>
            <person name="Leebens-Mack J."/>
            <person name="Grimwood J."/>
            <person name="Schmutz J."/>
            <person name="Soltis P."/>
            <person name="Soltis D."/>
            <person name="Chen Z.-H."/>
        </authorList>
    </citation>
    <scope>NUCLEOTIDE SEQUENCE</scope>
    <source>
        <strain evidence="2">Whitten #5841</strain>
        <tissue evidence="2">Leaf</tissue>
    </source>
</reference>
<name>A0A8T2U6N8_CERRI</name>
<keyword evidence="3" id="KW-1185">Reference proteome</keyword>
<feature type="compositionally biased region" description="Basic residues" evidence="1">
    <location>
        <begin position="412"/>
        <end position="421"/>
    </location>
</feature>
<dbReference type="OrthoDB" id="2018605at2759"/>
<dbReference type="PANTHER" id="PTHR33130:SF33">
    <property type="entry name" value="PUTATIVE (DUF1639)-RELATED"/>
    <property type="match status" value="1"/>
</dbReference>
<feature type="region of interest" description="Disordered" evidence="1">
    <location>
        <begin position="409"/>
        <end position="433"/>
    </location>
</feature>
<protein>
    <submittedName>
        <fullName evidence="2">Uncharacterized protein</fullName>
    </submittedName>
</protein>
<evidence type="ECO:0000313" key="3">
    <source>
        <dbReference type="Proteomes" id="UP000825935"/>
    </source>
</evidence>
<sequence length="433" mass="48405">MRTHCALEPVSSVSTVTSIFAPSSRQREVSIATFSGRFLQSPPSSLLLPVSERCPLPHFLAVTVLCSCGIAFSALSLSALRRLFPMREQVVLLPPSSVARRASFTHGTKEESLLDSKGQNHKEQCSKKRGDQEKIRSCLFGSEDSNQTVSEELMLTEITKRPIEEDAAGASKQENQGDIRMDDLSSCILPLQWGQHRRSRCTRLESQNLKSCTFGDAPALSSRKDERQKSDDIPANVIPLAVKASKRDSNGSVTKDHLHATRGTTQVREHLNRAQKNKEIKHANSGSDAVVQERNILSLVGSKRVCCGDSTIVQEYQKKQCPLQNHKSSLPHAYEQDTGLRASPSNMELVWPKFIITLSRKEKEEDFLVMKGTKLLQRPKRRPKAIARTLHYCSPGGWLVNISQTRYDAREKKRTKKRPRGLKAMESFGSDSE</sequence>
<feature type="compositionally biased region" description="Basic and acidic residues" evidence="1">
    <location>
        <begin position="245"/>
        <end position="259"/>
    </location>
</feature>
<dbReference type="Proteomes" id="UP000825935">
    <property type="component" value="Chromosome 9"/>
</dbReference>
<evidence type="ECO:0000256" key="1">
    <source>
        <dbReference type="SAM" id="MobiDB-lite"/>
    </source>
</evidence>
<dbReference type="AlphaFoldDB" id="A0A8T2U6N8"/>
<proteinExistence type="predicted"/>
<comment type="caution">
    <text evidence="2">The sequence shown here is derived from an EMBL/GenBank/DDBJ whole genome shotgun (WGS) entry which is preliminary data.</text>
</comment>
<feature type="region of interest" description="Disordered" evidence="1">
    <location>
        <begin position="109"/>
        <end position="128"/>
    </location>
</feature>
<feature type="compositionally biased region" description="Basic and acidic residues" evidence="1">
    <location>
        <begin position="222"/>
        <end position="232"/>
    </location>
</feature>
<dbReference type="Pfam" id="PF07797">
    <property type="entry name" value="DUF1639"/>
    <property type="match status" value="1"/>
</dbReference>